<organism evidence="1 2">
    <name type="scientific">Paractinoplanes tereljensis</name>
    <dbReference type="NCBI Taxonomy" id="571912"/>
    <lineage>
        <taxon>Bacteria</taxon>
        <taxon>Bacillati</taxon>
        <taxon>Actinomycetota</taxon>
        <taxon>Actinomycetes</taxon>
        <taxon>Micromonosporales</taxon>
        <taxon>Micromonosporaceae</taxon>
        <taxon>Paractinoplanes</taxon>
    </lineage>
</organism>
<gene>
    <name evidence="1" type="ORF">Ate02nite_72330</name>
</gene>
<sequence>MAGEELYLDPQRATAGGRDLSLAGSQLVSLDNSTVAEIAVASQGQPWGRDDIGAAFQKNYGPLLQQFTEAFGQIAGYVEALGDAAMKSVEDNLAADDRAGETVIKSYKA</sequence>
<comment type="caution">
    <text evidence="1">The sequence shown here is derived from an EMBL/GenBank/DDBJ whole genome shotgun (WGS) entry which is preliminary data.</text>
</comment>
<name>A0A919NTP5_9ACTN</name>
<evidence type="ECO:0000313" key="1">
    <source>
        <dbReference type="EMBL" id="GIF24503.1"/>
    </source>
</evidence>
<proteinExistence type="predicted"/>
<evidence type="ECO:0000313" key="2">
    <source>
        <dbReference type="Proteomes" id="UP000623608"/>
    </source>
</evidence>
<reference evidence="1" key="1">
    <citation type="submission" date="2021-01" db="EMBL/GenBank/DDBJ databases">
        <title>Whole genome shotgun sequence of Actinoplanes tereljensis NBRC 105297.</title>
        <authorList>
            <person name="Komaki H."/>
            <person name="Tamura T."/>
        </authorList>
    </citation>
    <scope>NUCLEOTIDE SEQUENCE</scope>
    <source>
        <strain evidence="1">NBRC 105297</strain>
    </source>
</reference>
<accession>A0A919NTP5</accession>
<keyword evidence="2" id="KW-1185">Reference proteome</keyword>
<dbReference type="EMBL" id="BOMY01000046">
    <property type="protein sequence ID" value="GIF24503.1"/>
    <property type="molecule type" value="Genomic_DNA"/>
</dbReference>
<protein>
    <submittedName>
        <fullName evidence="1">Uncharacterized protein</fullName>
    </submittedName>
</protein>
<dbReference type="Proteomes" id="UP000623608">
    <property type="component" value="Unassembled WGS sequence"/>
</dbReference>
<dbReference type="AlphaFoldDB" id="A0A919NTP5"/>
<dbReference type="RefSeq" id="WP_203812366.1">
    <property type="nucleotide sequence ID" value="NZ_BOMY01000046.1"/>
</dbReference>